<dbReference type="EMBL" id="JAABOA010000816">
    <property type="protein sequence ID" value="KAF9583084.1"/>
    <property type="molecule type" value="Genomic_DNA"/>
</dbReference>
<feature type="compositionally biased region" description="Low complexity" evidence="2">
    <location>
        <begin position="287"/>
        <end position="298"/>
    </location>
</feature>
<dbReference type="GO" id="GO:0030136">
    <property type="term" value="C:clathrin-coated vesicle"/>
    <property type="evidence" value="ECO:0007669"/>
    <property type="project" value="TreeGrafter"/>
</dbReference>
<dbReference type="GO" id="GO:0051015">
    <property type="term" value="F:actin filament binding"/>
    <property type="evidence" value="ECO:0007669"/>
    <property type="project" value="TreeGrafter"/>
</dbReference>
<dbReference type="PANTHER" id="PTHR10407:SF15">
    <property type="entry name" value="HUNTINGTIN INTERACTING PROTEIN 1"/>
    <property type="match status" value="1"/>
</dbReference>
<dbReference type="GO" id="GO:0043325">
    <property type="term" value="F:phosphatidylinositol-3,4-bisphosphate binding"/>
    <property type="evidence" value="ECO:0007669"/>
    <property type="project" value="TreeGrafter"/>
</dbReference>
<dbReference type="InterPro" id="IPR013809">
    <property type="entry name" value="ENTH"/>
</dbReference>
<dbReference type="Proteomes" id="UP000780801">
    <property type="component" value="Unassembled WGS sequence"/>
</dbReference>
<evidence type="ECO:0000313" key="5">
    <source>
        <dbReference type="Proteomes" id="UP000780801"/>
    </source>
</evidence>
<dbReference type="AlphaFoldDB" id="A0A9P6FX88"/>
<proteinExistence type="predicted"/>
<dbReference type="Pfam" id="PF07651">
    <property type="entry name" value="ANTH"/>
    <property type="match status" value="1"/>
</dbReference>
<sequence length="562" mass="65819">MSFTTRPIDRDKAEQELQQHIKKATNAEETAPKQKHVRACIVYTWDYRSSASLWQGFRTQPMLGDEVQTFKALISVHKIIRDGHPTALKEAQKQGDWLDQCARSTAQYDGRGYSTLIRNYVDFLHSKLRYHYNHPEFNGTFDYKEYISLKGIDDPNEGYETITDLMNLQDQIDQFQKLVFANFRPSSNNECRIAALVPLVEESYAIYKFATSMLRAMHKRTNDPEGLVLLRQRYNGQHYALIKFYYECSNLKYLTSLISVPKLPQDPPNLMGGDSPPPMPSRQPVKEAPAPTSTPAEPDWAAQQREIAKKQREYELEQTRLQQQREVERQQQELEALKLQQSFEEQQRLQLERERLQREQLQREQMQRQAEGRLAELERDVLALRGQYERDQMLINQYDMRVKGLEQENQLINLNAQQQLASKDQLVLSIQEQINIWKSKYEALAKLYSQLRQEHLELLGKFKSVQLKANSAQEAVDKMEKMQKEIKDKNLQMADMVRERDRAKNELLRWQNTQNDEIARLKRDLEMANGRVEDLGRSKSSEVGAMVAKFNKEKQDLEDLAN</sequence>
<protein>
    <submittedName>
        <fullName evidence="4">Sla2 Src-like adaptor 2</fullName>
    </submittedName>
</protein>
<keyword evidence="5" id="KW-1185">Reference proteome</keyword>
<dbReference type="SUPFAM" id="SSF48464">
    <property type="entry name" value="ENTH/VHS domain"/>
    <property type="match status" value="1"/>
</dbReference>
<keyword evidence="1" id="KW-0175">Coiled coil</keyword>
<dbReference type="OrthoDB" id="10262320at2759"/>
<feature type="region of interest" description="Disordered" evidence="2">
    <location>
        <begin position="265"/>
        <end position="303"/>
    </location>
</feature>
<feature type="domain" description="ENTH" evidence="3">
    <location>
        <begin position="9"/>
        <end position="138"/>
    </location>
</feature>
<dbReference type="GO" id="GO:0035615">
    <property type="term" value="F:clathrin adaptor activity"/>
    <property type="evidence" value="ECO:0007669"/>
    <property type="project" value="TreeGrafter"/>
</dbReference>
<dbReference type="GO" id="GO:0030479">
    <property type="term" value="C:actin cortical patch"/>
    <property type="evidence" value="ECO:0007669"/>
    <property type="project" value="TreeGrafter"/>
</dbReference>
<accession>A0A9P6FX88</accession>
<reference evidence="4" key="1">
    <citation type="journal article" date="2020" name="Fungal Divers.">
        <title>Resolving the Mortierellaceae phylogeny through synthesis of multi-gene phylogenetics and phylogenomics.</title>
        <authorList>
            <person name="Vandepol N."/>
            <person name="Liber J."/>
            <person name="Desiro A."/>
            <person name="Na H."/>
            <person name="Kennedy M."/>
            <person name="Barry K."/>
            <person name="Grigoriev I.V."/>
            <person name="Miller A.N."/>
            <person name="O'Donnell K."/>
            <person name="Stajich J.E."/>
            <person name="Bonito G."/>
        </authorList>
    </citation>
    <scope>NUCLEOTIDE SEQUENCE</scope>
    <source>
        <strain evidence="4">KOD1015</strain>
    </source>
</reference>
<dbReference type="InterPro" id="IPR008942">
    <property type="entry name" value="ENTH_VHS"/>
</dbReference>
<evidence type="ECO:0000313" key="4">
    <source>
        <dbReference type="EMBL" id="KAF9583084.1"/>
    </source>
</evidence>
<dbReference type="PANTHER" id="PTHR10407">
    <property type="entry name" value="HUNTINGTIN INTERACTING PROTEIN 1"/>
    <property type="match status" value="1"/>
</dbReference>
<dbReference type="PROSITE" id="PS50942">
    <property type="entry name" value="ENTH"/>
    <property type="match status" value="1"/>
</dbReference>
<dbReference type="InterPro" id="IPR030224">
    <property type="entry name" value="Sla2_fam"/>
</dbReference>
<comment type="caution">
    <text evidence="4">The sequence shown here is derived from an EMBL/GenBank/DDBJ whole genome shotgun (WGS) entry which is preliminary data.</text>
</comment>
<name>A0A9P6FX88_9FUNG</name>
<organism evidence="4 5">
    <name type="scientific">Lunasporangiospora selenospora</name>
    <dbReference type="NCBI Taxonomy" id="979761"/>
    <lineage>
        <taxon>Eukaryota</taxon>
        <taxon>Fungi</taxon>
        <taxon>Fungi incertae sedis</taxon>
        <taxon>Mucoromycota</taxon>
        <taxon>Mortierellomycotina</taxon>
        <taxon>Mortierellomycetes</taxon>
        <taxon>Mortierellales</taxon>
        <taxon>Mortierellaceae</taxon>
        <taxon>Lunasporangiospora</taxon>
    </lineage>
</organism>
<dbReference type="GO" id="GO:0007015">
    <property type="term" value="P:actin filament organization"/>
    <property type="evidence" value="ECO:0007669"/>
    <property type="project" value="TreeGrafter"/>
</dbReference>
<dbReference type="GO" id="GO:0006897">
    <property type="term" value="P:endocytosis"/>
    <property type="evidence" value="ECO:0007669"/>
    <property type="project" value="InterPro"/>
</dbReference>
<dbReference type="CDD" id="cd17007">
    <property type="entry name" value="ANTH_N_Sla2p"/>
    <property type="match status" value="1"/>
</dbReference>
<dbReference type="Gene3D" id="1.25.40.90">
    <property type="match status" value="1"/>
</dbReference>
<evidence type="ECO:0000256" key="2">
    <source>
        <dbReference type="SAM" id="MobiDB-lite"/>
    </source>
</evidence>
<feature type="non-terminal residue" evidence="4">
    <location>
        <position position="1"/>
    </location>
</feature>
<dbReference type="GO" id="GO:0080025">
    <property type="term" value="F:phosphatidylinositol-3,5-bisphosphate binding"/>
    <property type="evidence" value="ECO:0007669"/>
    <property type="project" value="TreeGrafter"/>
</dbReference>
<dbReference type="GO" id="GO:0032051">
    <property type="term" value="F:clathrin light chain binding"/>
    <property type="evidence" value="ECO:0007669"/>
    <property type="project" value="TreeGrafter"/>
</dbReference>
<dbReference type="InterPro" id="IPR011417">
    <property type="entry name" value="ANTH_dom"/>
</dbReference>
<dbReference type="SMART" id="SM00273">
    <property type="entry name" value="ENTH"/>
    <property type="match status" value="1"/>
</dbReference>
<dbReference type="GO" id="GO:0048268">
    <property type="term" value="P:clathrin coat assembly"/>
    <property type="evidence" value="ECO:0007669"/>
    <property type="project" value="TreeGrafter"/>
</dbReference>
<evidence type="ECO:0000256" key="1">
    <source>
        <dbReference type="SAM" id="Coils"/>
    </source>
</evidence>
<feature type="coiled-coil region" evidence="1">
    <location>
        <begin position="307"/>
        <end position="538"/>
    </location>
</feature>
<evidence type="ECO:0000259" key="3">
    <source>
        <dbReference type="PROSITE" id="PS50942"/>
    </source>
</evidence>
<gene>
    <name evidence="4" type="primary">SLA2_3</name>
    <name evidence="4" type="ORF">BGW38_010279</name>
</gene>